<dbReference type="Gramene" id="CDF37440">
    <property type="protein sequence ID" value="CDF37440"/>
    <property type="gene ID" value="CHC_T00005657001"/>
</dbReference>
<dbReference type="PhylomeDB" id="R7QJ48"/>
<evidence type="ECO:0000256" key="1">
    <source>
        <dbReference type="SAM" id="MobiDB-lite"/>
    </source>
</evidence>
<dbReference type="GeneID" id="17325002"/>
<dbReference type="EMBL" id="HG001841">
    <property type="protein sequence ID" value="CDF37440.1"/>
    <property type="molecule type" value="Genomic_DNA"/>
</dbReference>
<evidence type="ECO:0000313" key="2">
    <source>
        <dbReference type="EMBL" id="CDF37440.1"/>
    </source>
</evidence>
<name>R7QJ48_CHOCR</name>
<accession>R7QJ48</accession>
<gene>
    <name evidence="2" type="ORF">CHC_T00005657001</name>
</gene>
<feature type="region of interest" description="Disordered" evidence="1">
    <location>
        <begin position="1"/>
        <end position="26"/>
    </location>
</feature>
<dbReference type="Proteomes" id="UP000012073">
    <property type="component" value="Unassembled WGS sequence"/>
</dbReference>
<keyword evidence="3" id="KW-1185">Reference proteome</keyword>
<protein>
    <submittedName>
        <fullName evidence="2">Uncharacterized protein</fullName>
    </submittedName>
</protein>
<evidence type="ECO:0000313" key="3">
    <source>
        <dbReference type="Proteomes" id="UP000012073"/>
    </source>
</evidence>
<dbReference type="AlphaFoldDB" id="R7QJ48"/>
<sequence>MCERHWTCPSHPPDPERSQGGVEGHNTSGLYASVGSASGVCGFCGGAGEVGSNESCTCGTPPEPDCSWSDTSSEGSLGIVVDIGYRDPSREYDFENTSIEVMVGDLRTMGCSSRLGGEEWGIPDGPSLLARTFRCGDLGFAVPITRERPADRAGIFVRGGTVIFTIGAAEMQVSRVSELPTQNWYETSTRSWPSWINRSREIYQTLYEAESHGIIKLVSSVGEMEAGNVLIDVPLPWYGGKVYKGQKLVGLPEADIWQWTAEHRRGDYGPQELISKVMVPVGHVAGLRKVFDTNPTRNNTCFMRGGTIAYEMWWELVELRSVSEAVGMPVWVYSSDLWDCSRRSIWLDRRSVEASRGDGLDYVIIGRDNSSGFVSQWADEDLSTHAEARFCVETRKSDIFMPSVETVFRVWSTMWNKASEVECLGDIARLLNMSEEAVLMCGQEPKKLVPYAQDSGCFFKMQRSSSISRGTEQIAEIPVEVMKRSVISCDADGYCVTSLGKGRLEVGRKHIGPVRVGEGSRFDLVQGLVGRQTALPLVSPTHRNTEYA</sequence>
<reference evidence="3" key="1">
    <citation type="journal article" date="2013" name="Proc. Natl. Acad. Sci. U.S.A.">
        <title>Genome structure and metabolic features in the red seaweed Chondrus crispus shed light on evolution of the Archaeplastida.</title>
        <authorList>
            <person name="Collen J."/>
            <person name="Porcel B."/>
            <person name="Carre W."/>
            <person name="Ball S.G."/>
            <person name="Chaparro C."/>
            <person name="Tonon T."/>
            <person name="Barbeyron T."/>
            <person name="Michel G."/>
            <person name="Noel B."/>
            <person name="Valentin K."/>
            <person name="Elias M."/>
            <person name="Artiguenave F."/>
            <person name="Arun A."/>
            <person name="Aury J.M."/>
            <person name="Barbosa-Neto J.F."/>
            <person name="Bothwell J.H."/>
            <person name="Bouget F.Y."/>
            <person name="Brillet L."/>
            <person name="Cabello-Hurtado F."/>
            <person name="Capella-Gutierrez S."/>
            <person name="Charrier B."/>
            <person name="Cladiere L."/>
            <person name="Cock J.M."/>
            <person name="Coelho S.M."/>
            <person name="Colleoni C."/>
            <person name="Czjzek M."/>
            <person name="Da Silva C."/>
            <person name="Delage L."/>
            <person name="Denoeud F."/>
            <person name="Deschamps P."/>
            <person name="Dittami S.M."/>
            <person name="Gabaldon T."/>
            <person name="Gachon C.M."/>
            <person name="Groisillier A."/>
            <person name="Herve C."/>
            <person name="Jabbari K."/>
            <person name="Katinka M."/>
            <person name="Kloareg B."/>
            <person name="Kowalczyk N."/>
            <person name="Labadie K."/>
            <person name="Leblanc C."/>
            <person name="Lopez P.J."/>
            <person name="McLachlan D.H."/>
            <person name="Meslet-Cladiere L."/>
            <person name="Moustafa A."/>
            <person name="Nehr Z."/>
            <person name="Nyvall Collen P."/>
            <person name="Panaud O."/>
            <person name="Partensky F."/>
            <person name="Poulain J."/>
            <person name="Rensing S.A."/>
            <person name="Rousvoal S."/>
            <person name="Samson G."/>
            <person name="Symeonidi A."/>
            <person name="Weissenbach J."/>
            <person name="Zambounis A."/>
            <person name="Wincker P."/>
            <person name="Boyen C."/>
        </authorList>
    </citation>
    <scope>NUCLEOTIDE SEQUENCE [LARGE SCALE GENOMIC DNA]</scope>
    <source>
        <strain evidence="3">cv. Stackhouse</strain>
    </source>
</reference>
<proteinExistence type="predicted"/>
<dbReference type="KEGG" id="ccp:CHC_T00005657001"/>
<organism evidence="2 3">
    <name type="scientific">Chondrus crispus</name>
    <name type="common">Carrageen Irish moss</name>
    <name type="synonym">Polymorpha crispa</name>
    <dbReference type="NCBI Taxonomy" id="2769"/>
    <lineage>
        <taxon>Eukaryota</taxon>
        <taxon>Rhodophyta</taxon>
        <taxon>Florideophyceae</taxon>
        <taxon>Rhodymeniophycidae</taxon>
        <taxon>Gigartinales</taxon>
        <taxon>Gigartinaceae</taxon>
        <taxon>Chondrus</taxon>
    </lineage>
</organism>
<dbReference type="RefSeq" id="XP_005717259.1">
    <property type="nucleotide sequence ID" value="XM_005717202.1"/>
</dbReference>